<evidence type="ECO:0000256" key="5">
    <source>
        <dbReference type="SAM" id="MobiDB-lite"/>
    </source>
</evidence>
<dbReference type="PANTHER" id="PTHR47683">
    <property type="entry name" value="PSEUDOURIDINE SYNTHASE FAMILY PROTEIN-RELATED"/>
    <property type="match status" value="1"/>
</dbReference>
<evidence type="ECO:0000259" key="6">
    <source>
        <dbReference type="SMART" id="SM00363"/>
    </source>
</evidence>
<dbReference type="InterPro" id="IPR018496">
    <property type="entry name" value="PsdUridine_synth_RsuA/RluB_CS"/>
</dbReference>
<dbReference type="PANTHER" id="PTHR47683:SF2">
    <property type="entry name" value="RNA-BINDING S4 DOMAIN-CONTAINING PROTEIN"/>
    <property type="match status" value="1"/>
</dbReference>
<dbReference type="EMBL" id="JAERRC010000014">
    <property type="protein sequence ID" value="MBL0704917.1"/>
    <property type="molecule type" value="Genomic_DNA"/>
</dbReference>
<dbReference type="InterPro" id="IPR036986">
    <property type="entry name" value="S4_RNA-bd_sf"/>
</dbReference>
<dbReference type="CDD" id="cd00165">
    <property type="entry name" value="S4"/>
    <property type="match status" value="1"/>
</dbReference>
<evidence type="ECO:0000313" key="7">
    <source>
        <dbReference type="EMBL" id="MBL0704917.1"/>
    </source>
</evidence>
<reference evidence="7 8" key="1">
    <citation type="submission" date="2021-01" db="EMBL/GenBank/DDBJ databases">
        <title>Genome public.</title>
        <authorList>
            <person name="Liu C."/>
            <person name="Sun Q."/>
        </authorList>
    </citation>
    <scope>NUCLEOTIDE SEQUENCE [LARGE SCALE GENOMIC DNA]</scope>
    <source>
        <strain evidence="7 8">JC656</strain>
    </source>
</reference>
<proteinExistence type="inferred from homology"/>
<comment type="similarity">
    <text evidence="1 4">Belongs to the pseudouridine synthase RsuA family.</text>
</comment>
<dbReference type="Gene3D" id="3.30.70.1560">
    <property type="entry name" value="Alpha-L RNA-binding motif"/>
    <property type="match status" value="1"/>
</dbReference>
<dbReference type="SUPFAM" id="SSF55120">
    <property type="entry name" value="Pseudouridine synthase"/>
    <property type="match status" value="1"/>
</dbReference>
<dbReference type="SUPFAM" id="SSF55174">
    <property type="entry name" value="Alpha-L RNA-binding motif"/>
    <property type="match status" value="1"/>
</dbReference>
<dbReference type="InterPro" id="IPR020103">
    <property type="entry name" value="PsdUridine_synth_cat_dom_sf"/>
</dbReference>
<accession>A0ABS1K0S7</accession>
<protein>
    <recommendedName>
        <fullName evidence="4">Pseudouridine synthase</fullName>
        <ecNumber evidence="4">5.4.99.-</ecNumber>
    </recommendedName>
</protein>
<dbReference type="InterPro" id="IPR020094">
    <property type="entry name" value="TruA/RsuA/RluB/E/F_N"/>
</dbReference>
<feature type="domain" description="RNA-binding S4" evidence="6">
    <location>
        <begin position="106"/>
        <end position="165"/>
    </location>
</feature>
<dbReference type="PROSITE" id="PS50889">
    <property type="entry name" value="S4"/>
    <property type="match status" value="1"/>
</dbReference>
<comment type="caution">
    <text evidence="7">The sequence shown here is derived from an EMBL/GenBank/DDBJ whole genome shotgun (WGS) entry which is preliminary data.</text>
</comment>
<dbReference type="Pfam" id="PF01479">
    <property type="entry name" value="S4"/>
    <property type="match status" value="1"/>
</dbReference>
<evidence type="ECO:0000256" key="1">
    <source>
        <dbReference type="ARBA" id="ARBA00008348"/>
    </source>
</evidence>
<dbReference type="PROSITE" id="PS01149">
    <property type="entry name" value="PSI_RSU"/>
    <property type="match status" value="1"/>
</dbReference>
<evidence type="ECO:0000256" key="2">
    <source>
        <dbReference type="ARBA" id="ARBA00023235"/>
    </source>
</evidence>
<dbReference type="Gene3D" id="3.10.290.10">
    <property type="entry name" value="RNA-binding S4 domain"/>
    <property type="match status" value="1"/>
</dbReference>
<dbReference type="EC" id="5.4.99.-" evidence="4"/>
<feature type="region of interest" description="Disordered" evidence="5">
    <location>
        <begin position="1"/>
        <end position="105"/>
    </location>
</feature>
<name>A0ABS1K0S7_9MICC</name>
<dbReference type="Proteomes" id="UP000639051">
    <property type="component" value="Unassembled WGS sequence"/>
</dbReference>
<dbReference type="InterPro" id="IPR000748">
    <property type="entry name" value="PsdUridine_synth_RsuA/RluB/E/F"/>
</dbReference>
<organism evidence="7 8">
    <name type="scientific">Sinomonas cellulolyticus</name>
    <dbReference type="NCBI Taxonomy" id="2801916"/>
    <lineage>
        <taxon>Bacteria</taxon>
        <taxon>Bacillati</taxon>
        <taxon>Actinomycetota</taxon>
        <taxon>Actinomycetes</taxon>
        <taxon>Micrococcales</taxon>
        <taxon>Micrococcaceae</taxon>
        <taxon>Sinomonas</taxon>
    </lineage>
</organism>
<evidence type="ECO:0000313" key="8">
    <source>
        <dbReference type="Proteomes" id="UP000639051"/>
    </source>
</evidence>
<feature type="compositionally biased region" description="Gly residues" evidence="5">
    <location>
        <begin position="29"/>
        <end position="39"/>
    </location>
</feature>
<feature type="compositionally biased region" description="Basic and acidic residues" evidence="5">
    <location>
        <begin position="76"/>
        <end position="86"/>
    </location>
</feature>
<dbReference type="InterPro" id="IPR006145">
    <property type="entry name" value="PsdUridine_synth_RsuA/RluA"/>
</dbReference>
<dbReference type="RefSeq" id="WP_189695222.1">
    <property type="nucleotide sequence ID" value="NZ_BNCM01000020.1"/>
</dbReference>
<evidence type="ECO:0000256" key="3">
    <source>
        <dbReference type="PROSITE-ProRule" id="PRU00182"/>
    </source>
</evidence>
<dbReference type="InterPro" id="IPR050343">
    <property type="entry name" value="RsuA_PseudoU_synthase"/>
</dbReference>
<sequence length="344" mass="37128">MAQAGRQGSPRNGGNPRRDSNGRSSTSGSRGGGARGGAKGAPKSPQRKRGERPQPKGTGAAPFANERFGKNLGPVRPDRPAGERKAPAPLPQHKPRTRAEMSEDGVRLQKVMANAGVASRRVCEELIAEGRVEVNGQVVTELGTRVNPEADVIHVDGVRVQTNEHLVYMAFNKPRGVVSTMDDPEGRPCISDYLRPGTPERLFHVGRLDTNTEGLLLLTNDGELANRLTHPSYEVPKTYVVQVRGPMPQGVGAELRRGVELEDGLAKVDSFRLVDSTPGFVLVEVVLHSGKNRIVRRMFDAVGFPVQRLVRAKIGPIGLGDQKQGTVRRLGKQEIGHLMAAVGL</sequence>
<dbReference type="InterPro" id="IPR042092">
    <property type="entry name" value="PsdUridine_s_RsuA/RluB/E/F_cat"/>
</dbReference>
<keyword evidence="3" id="KW-0694">RNA-binding</keyword>
<keyword evidence="8" id="KW-1185">Reference proteome</keyword>
<dbReference type="CDD" id="cd02870">
    <property type="entry name" value="PseudoU_synth_RsuA_like"/>
    <property type="match status" value="1"/>
</dbReference>
<dbReference type="Gene3D" id="3.30.70.580">
    <property type="entry name" value="Pseudouridine synthase I, catalytic domain, N-terminal subdomain"/>
    <property type="match status" value="1"/>
</dbReference>
<gene>
    <name evidence="7" type="ORF">JJE72_05275</name>
</gene>
<dbReference type="NCBIfam" id="TIGR00093">
    <property type="entry name" value="pseudouridine synthase"/>
    <property type="match status" value="1"/>
</dbReference>
<dbReference type="InterPro" id="IPR002942">
    <property type="entry name" value="S4_RNA-bd"/>
</dbReference>
<keyword evidence="2 4" id="KW-0413">Isomerase</keyword>
<evidence type="ECO:0000256" key="4">
    <source>
        <dbReference type="RuleBase" id="RU003887"/>
    </source>
</evidence>
<dbReference type="Pfam" id="PF00849">
    <property type="entry name" value="PseudoU_synth_2"/>
    <property type="match status" value="1"/>
</dbReference>
<dbReference type="SMART" id="SM00363">
    <property type="entry name" value="S4"/>
    <property type="match status" value="1"/>
</dbReference>